<dbReference type="SUPFAM" id="SSF56059">
    <property type="entry name" value="Glutathione synthetase ATP-binding domain-like"/>
    <property type="match status" value="1"/>
</dbReference>
<evidence type="ECO:0000256" key="3">
    <source>
        <dbReference type="ARBA" id="ARBA00022840"/>
    </source>
</evidence>
<protein>
    <submittedName>
        <fullName evidence="6">ATP-grasp domain-containing protein</fullName>
    </submittedName>
</protein>
<reference evidence="6 7" key="1">
    <citation type="submission" date="2019-06" db="EMBL/GenBank/DDBJ databases">
        <title>Whole genome sequence for Cellvibrionaceae sp. R142.</title>
        <authorList>
            <person name="Wang G."/>
        </authorList>
    </citation>
    <scope>NUCLEOTIDE SEQUENCE [LARGE SCALE GENOMIC DNA]</scope>
    <source>
        <strain evidence="6 7">R142</strain>
    </source>
</reference>
<dbReference type="Pfam" id="PF18130">
    <property type="entry name" value="ATPgrasp_N"/>
    <property type="match status" value="1"/>
</dbReference>
<name>A0A545T027_9GAMM</name>
<dbReference type="GO" id="GO:0046872">
    <property type="term" value="F:metal ion binding"/>
    <property type="evidence" value="ECO:0007669"/>
    <property type="project" value="InterPro"/>
</dbReference>
<keyword evidence="3 4" id="KW-0067">ATP-binding</keyword>
<dbReference type="InterPro" id="IPR052032">
    <property type="entry name" value="ATP-dep_AA_Ligase"/>
</dbReference>
<accession>A0A545T027</accession>
<dbReference type="PANTHER" id="PTHR43585">
    <property type="entry name" value="FUMIPYRROLE BIOSYNTHESIS PROTEIN C"/>
    <property type="match status" value="1"/>
</dbReference>
<dbReference type="PROSITE" id="PS50975">
    <property type="entry name" value="ATP_GRASP"/>
    <property type="match status" value="1"/>
</dbReference>
<dbReference type="Gene3D" id="3.40.50.20">
    <property type="match status" value="1"/>
</dbReference>
<dbReference type="InterPro" id="IPR041472">
    <property type="entry name" value="BL00235/CARNS1_N"/>
</dbReference>
<dbReference type="Pfam" id="PF13535">
    <property type="entry name" value="ATP-grasp_4"/>
    <property type="match status" value="1"/>
</dbReference>
<gene>
    <name evidence="6" type="ORF">FKG94_21365</name>
</gene>
<dbReference type="PANTHER" id="PTHR43585:SF2">
    <property type="entry name" value="ATP-GRASP ENZYME FSQD"/>
    <property type="match status" value="1"/>
</dbReference>
<keyword evidence="7" id="KW-1185">Reference proteome</keyword>
<feature type="domain" description="ATP-grasp" evidence="5">
    <location>
        <begin position="122"/>
        <end position="321"/>
    </location>
</feature>
<evidence type="ECO:0000256" key="2">
    <source>
        <dbReference type="ARBA" id="ARBA00022741"/>
    </source>
</evidence>
<evidence type="ECO:0000259" key="5">
    <source>
        <dbReference type="PROSITE" id="PS50975"/>
    </source>
</evidence>
<evidence type="ECO:0000313" key="7">
    <source>
        <dbReference type="Proteomes" id="UP000319732"/>
    </source>
</evidence>
<sequence length="430" mass="47573">MAHLLIIENWVEGTGRLFPATIRRLGHTYTFVTRNKDHYVDKKSPQMHPIFEYAENILTLETNDIDALIEQLRAQHRLLHFDGVSTICDYYVDTVAQVAQALDLPQAFSSNVVLERRKHLVRQALQRAGIQNPKFAVTSDWTETVAAADRIGYPLVLKPCDLASSAFVKLIDSEAQLREGFTELQAFTHNFRGQARDALWLLEEFMQGDEVSVEAVTFQGETTIVGITDKSLTGFPYFIEDGHMFPARLEAGLAEAVTTYVTQALEAVGHDHGISHTEVKLTPAGPRLVEINPRPGGNFIAELIQLVTGIDLLETHVNLALNRQPALDGLEHCRGSAAVKFLVPPAAGVLKALEGGEKLQQNPNLVRWRLAAVSDMKIAAPIDNACYLGHVISRDSEGDQARCFAEQALSELRLLYSEAADQSPPKGVHR</sequence>
<dbReference type="GO" id="GO:0005524">
    <property type="term" value="F:ATP binding"/>
    <property type="evidence" value="ECO:0007669"/>
    <property type="project" value="UniProtKB-UniRule"/>
</dbReference>
<evidence type="ECO:0000313" key="6">
    <source>
        <dbReference type="EMBL" id="TQV70573.1"/>
    </source>
</evidence>
<dbReference type="GO" id="GO:0016874">
    <property type="term" value="F:ligase activity"/>
    <property type="evidence" value="ECO:0007669"/>
    <property type="project" value="UniProtKB-KW"/>
</dbReference>
<dbReference type="Gene3D" id="3.30.470.20">
    <property type="entry name" value="ATP-grasp fold, B domain"/>
    <property type="match status" value="1"/>
</dbReference>
<dbReference type="Proteomes" id="UP000319732">
    <property type="component" value="Unassembled WGS sequence"/>
</dbReference>
<organism evidence="6 7">
    <name type="scientific">Exilibacterium tricleocarpae</name>
    <dbReference type="NCBI Taxonomy" id="2591008"/>
    <lineage>
        <taxon>Bacteria</taxon>
        <taxon>Pseudomonadati</taxon>
        <taxon>Pseudomonadota</taxon>
        <taxon>Gammaproteobacteria</taxon>
        <taxon>Cellvibrionales</taxon>
        <taxon>Cellvibrionaceae</taxon>
        <taxon>Exilibacterium</taxon>
    </lineage>
</organism>
<evidence type="ECO:0000256" key="4">
    <source>
        <dbReference type="PROSITE-ProRule" id="PRU00409"/>
    </source>
</evidence>
<dbReference type="SMART" id="SM01209">
    <property type="entry name" value="GARS_A"/>
    <property type="match status" value="1"/>
</dbReference>
<evidence type="ECO:0000256" key="1">
    <source>
        <dbReference type="ARBA" id="ARBA00022598"/>
    </source>
</evidence>
<dbReference type="EMBL" id="VHSG01000024">
    <property type="protein sequence ID" value="TQV70573.1"/>
    <property type="molecule type" value="Genomic_DNA"/>
</dbReference>
<dbReference type="RefSeq" id="WP_142928983.1">
    <property type="nucleotide sequence ID" value="NZ_ML660102.1"/>
</dbReference>
<dbReference type="Pfam" id="PF18603">
    <property type="entry name" value="LAL_C2"/>
    <property type="match status" value="1"/>
</dbReference>
<dbReference type="OrthoDB" id="9803907at2"/>
<dbReference type="InterPro" id="IPR011761">
    <property type="entry name" value="ATP-grasp"/>
</dbReference>
<keyword evidence="2 4" id="KW-0547">Nucleotide-binding</keyword>
<proteinExistence type="predicted"/>
<dbReference type="AlphaFoldDB" id="A0A545T027"/>
<keyword evidence="1" id="KW-0436">Ligase</keyword>
<dbReference type="InterPro" id="IPR040570">
    <property type="entry name" value="LAL_C2"/>
</dbReference>
<comment type="caution">
    <text evidence="6">The sequence shown here is derived from an EMBL/GenBank/DDBJ whole genome shotgun (WGS) entry which is preliminary data.</text>
</comment>